<organism evidence="2">
    <name type="scientific">Spongospora subterranea</name>
    <dbReference type="NCBI Taxonomy" id="70186"/>
    <lineage>
        <taxon>Eukaryota</taxon>
        <taxon>Sar</taxon>
        <taxon>Rhizaria</taxon>
        <taxon>Endomyxa</taxon>
        <taxon>Phytomyxea</taxon>
        <taxon>Plasmodiophorida</taxon>
        <taxon>Plasmodiophoridae</taxon>
        <taxon>Spongospora</taxon>
    </lineage>
</organism>
<feature type="non-terminal residue" evidence="2">
    <location>
        <position position="1"/>
    </location>
</feature>
<keyword evidence="1" id="KW-0472">Membrane</keyword>
<reference evidence="2" key="1">
    <citation type="submission" date="2015-04" db="EMBL/GenBank/DDBJ databases">
        <title>The genome sequence of the plant pathogenic Rhizarian Plasmodiophora brassicae reveals insights in its biotrophic life cycle and the origin of chitin synthesis.</title>
        <authorList>
            <person name="Schwelm A."/>
            <person name="Fogelqvist J."/>
            <person name="Knaust A."/>
            <person name="Julke S."/>
            <person name="Lilja T."/>
            <person name="Dhandapani V."/>
            <person name="Bonilla-Rosso G."/>
            <person name="Karlsson M."/>
            <person name="Shevchenko A."/>
            <person name="Choi S.R."/>
            <person name="Kim H.G."/>
            <person name="Park J.Y."/>
            <person name="Lim Y.P."/>
            <person name="Ludwig-Muller J."/>
            <person name="Dixelius C."/>
        </authorList>
    </citation>
    <scope>NUCLEOTIDE SEQUENCE</scope>
    <source>
        <tissue evidence="2">Potato root galls</tissue>
    </source>
</reference>
<proteinExistence type="predicted"/>
<dbReference type="EMBL" id="HACM01010464">
    <property type="protein sequence ID" value="CRZ10906.1"/>
    <property type="molecule type" value="Transcribed_RNA"/>
</dbReference>
<feature type="transmembrane region" description="Helical" evidence="1">
    <location>
        <begin position="81"/>
        <end position="103"/>
    </location>
</feature>
<keyword evidence="1" id="KW-1133">Transmembrane helix</keyword>
<name>A0A0H5RAT9_9EUKA</name>
<protein>
    <submittedName>
        <fullName evidence="2">Uncharacterized protein</fullName>
    </submittedName>
</protein>
<keyword evidence="1" id="KW-0812">Transmembrane</keyword>
<feature type="transmembrane region" description="Helical" evidence="1">
    <location>
        <begin position="50"/>
        <end position="74"/>
    </location>
</feature>
<feature type="transmembrane region" description="Helical" evidence="1">
    <location>
        <begin position="149"/>
        <end position="169"/>
    </location>
</feature>
<evidence type="ECO:0000256" key="1">
    <source>
        <dbReference type="SAM" id="Phobius"/>
    </source>
</evidence>
<evidence type="ECO:0000313" key="2">
    <source>
        <dbReference type="EMBL" id="CRZ10906.1"/>
    </source>
</evidence>
<dbReference type="AlphaFoldDB" id="A0A0H5RAT9"/>
<feature type="transmembrane region" description="Helical" evidence="1">
    <location>
        <begin position="26"/>
        <end position="44"/>
    </location>
</feature>
<accession>A0A0H5RAT9</accession>
<sequence>SYSYLPLLVVCRRCSRKTMTSKSSSLLYIVTTSIFSTFSILFLLKQALRFTPATVATIFIFPAYFIVIFIGMLVGFPQITVIVNMYTFSIAMASCAAGAFAAYNDVQGMANTWNGLSDNDKASWAAEIGMSPIDSATESVLISKARTQLLALAIFYICIAGILTTFMTIDVCVRHYRSAPGDVG</sequence>